<dbReference type="InterPro" id="IPR000787">
    <property type="entry name" value="Peptidase_M29"/>
</dbReference>
<dbReference type="PANTHER" id="PTHR34448">
    <property type="entry name" value="AMINOPEPTIDASE"/>
    <property type="match status" value="1"/>
</dbReference>
<dbReference type="GO" id="GO:0046872">
    <property type="term" value="F:metal ion binding"/>
    <property type="evidence" value="ECO:0007669"/>
    <property type="project" value="UniProtKB-KW"/>
</dbReference>
<dbReference type="Gene3D" id="3.40.1830.10">
    <property type="entry name" value="Thermophilic metalloprotease (M29)"/>
    <property type="match status" value="1"/>
</dbReference>
<keyword evidence="8" id="KW-0378">Hydrolase</keyword>
<comment type="cofactor">
    <cofactor evidence="3">
        <name>Zn(2+)</name>
        <dbReference type="ChEBI" id="CHEBI:29105"/>
    </cofactor>
</comment>
<keyword evidence="7" id="KW-0479">Metal-binding</keyword>
<gene>
    <name evidence="10" type="ORF">COK05_28920</name>
</gene>
<reference evidence="10 11" key="1">
    <citation type="submission" date="2017-09" db="EMBL/GenBank/DDBJ databases">
        <title>Large-scale bioinformatics analysis of Bacillus genomes uncovers conserved roles of natural products in bacterial physiology.</title>
        <authorList>
            <consortium name="Agbiome Team Llc"/>
            <person name="Bleich R.M."/>
            <person name="Grubbs K.J."/>
            <person name="Santa Maria K.C."/>
            <person name="Allen S.E."/>
            <person name="Farag S."/>
            <person name="Shank E.A."/>
            <person name="Bowers A."/>
        </authorList>
    </citation>
    <scope>NUCLEOTIDE SEQUENCE [LARGE SCALE GENOMIC DNA]</scope>
    <source>
        <strain evidence="10 11">AFS070861</strain>
    </source>
</reference>
<proteinExistence type="inferred from homology"/>
<evidence type="ECO:0000256" key="9">
    <source>
        <dbReference type="ARBA" id="ARBA00023049"/>
    </source>
</evidence>
<keyword evidence="5 10" id="KW-0031">Aminopeptidase</keyword>
<evidence type="ECO:0000256" key="5">
    <source>
        <dbReference type="ARBA" id="ARBA00022438"/>
    </source>
</evidence>
<evidence type="ECO:0000313" key="10">
    <source>
        <dbReference type="EMBL" id="PFQ37716.1"/>
    </source>
</evidence>
<keyword evidence="6" id="KW-0645">Protease</keyword>
<organism evidence="10 11">
    <name type="scientific">Bacillus cereus</name>
    <dbReference type="NCBI Taxonomy" id="1396"/>
    <lineage>
        <taxon>Bacteria</taxon>
        <taxon>Bacillati</taxon>
        <taxon>Bacillota</taxon>
        <taxon>Bacilli</taxon>
        <taxon>Bacillales</taxon>
        <taxon>Bacillaceae</taxon>
        <taxon>Bacillus</taxon>
        <taxon>Bacillus cereus group</taxon>
    </lineage>
</organism>
<dbReference type="SUPFAM" id="SSF144052">
    <property type="entry name" value="Thermophilic metalloprotease-like"/>
    <property type="match status" value="1"/>
</dbReference>
<dbReference type="PANTHER" id="PTHR34448:SF3">
    <property type="entry name" value="AMINOPEPTIDASE AMPS"/>
    <property type="match status" value="1"/>
</dbReference>
<accession>A0A2C1LSG0</accession>
<comment type="caution">
    <text evidence="10">The sequence shown here is derived from an EMBL/GenBank/DDBJ whole genome shotgun (WGS) entry which is preliminary data.</text>
</comment>
<comment type="cofactor">
    <cofactor evidence="2">
        <name>Mg(2+)</name>
        <dbReference type="ChEBI" id="CHEBI:18420"/>
    </cofactor>
</comment>
<evidence type="ECO:0000313" key="11">
    <source>
        <dbReference type="Proteomes" id="UP000224386"/>
    </source>
</evidence>
<dbReference type="InterPro" id="IPR035097">
    <property type="entry name" value="M29_N-terminal"/>
</dbReference>
<dbReference type="GO" id="GO:0006508">
    <property type="term" value="P:proteolysis"/>
    <property type="evidence" value="ECO:0007669"/>
    <property type="project" value="UniProtKB-KW"/>
</dbReference>
<evidence type="ECO:0000256" key="6">
    <source>
        <dbReference type="ARBA" id="ARBA00022670"/>
    </source>
</evidence>
<keyword evidence="9" id="KW-0482">Metalloprotease</keyword>
<dbReference type="RefSeq" id="WP_098615267.1">
    <property type="nucleotide sequence ID" value="NZ_NUMH01000063.1"/>
</dbReference>
<dbReference type="Pfam" id="PF02073">
    <property type="entry name" value="Peptidase_M29"/>
    <property type="match status" value="1"/>
</dbReference>
<dbReference type="AlphaFoldDB" id="A0A2C1LSG0"/>
<dbReference type="GO" id="GO:0004177">
    <property type="term" value="F:aminopeptidase activity"/>
    <property type="evidence" value="ECO:0007669"/>
    <property type="project" value="UniProtKB-KW"/>
</dbReference>
<comment type="cofactor">
    <cofactor evidence="1">
        <name>Co(2+)</name>
        <dbReference type="ChEBI" id="CHEBI:48828"/>
    </cofactor>
</comment>
<evidence type="ECO:0000256" key="8">
    <source>
        <dbReference type="ARBA" id="ARBA00022801"/>
    </source>
</evidence>
<name>A0A2C1LSG0_BACCE</name>
<dbReference type="Proteomes" id="UP000224386">
    <property type="component" value="Unassembled WGS sequence"/>
</dbReference>
<evidence type="ECO:0000256" key="7">
    <source>
        <dbReference type="ARBA" id="ARBA00022723"/>
    </source>
</evidence>
<dbReference type="EMBL" id="NVAP01000076">
    <property type="protein sequence ID" value="PFQ37716.1"/>
    <property type="molecule type" value="Genomic_DNA"/>
</dbReference>
<evidence type="ECO:0000256" key="4">
    <source>
        <dbReference type="ARBA" id="ARBA00008236"/>
    </source>
</evidence>
<sequence length="409" mass="45265">MTFEEKLQAYAELTVKIGVNIQPGQYLLVNTSVDALDFARIVVKEAYKAGAGRVHVNFSDEEMERAYFDHASDEEFNRFPEWIVKMNDELIERKGALLMIDATDPDKFAGISSDRLATYQKVAGAALRNNRNAVMKDSIAWSMVAVPSSKWASKVFPDLAPGDQVPALWEAIFKAVRIGEGNAIEKWREHVENLESRAVLLNNKKYMKIHYTAPGTDLTIALAPQHKWITGGGKTPDDTIFMANMPTEEVYTLPMKQGVNGYVSNTKPLVYQGNIIDGFKLTFEAGKIVKAEAQIGNDLLQELINVDEGSCYLGEIALVPHKSPISASEILYFNTLFDENASNHLAIGKAYPTCLEGGRDLENDQLETLGANISVTHEDFMIGSSEMDIDGILPDGTVEPIFCKGSWAF</sequence>
<evidence type="ECO:0000256" key="1">
    <source>
        <dbReference type="ARBA" id="ARBA00001941"/>
    </source>
</evidence>
<dbReference type="GO" id="GO:0008237">
    <property type="term" value="F:metallopeptidase activity"/>
    <property type="evidence" value="ECO:0007669"/>
    <property type="project" value="UniProtKB-KW"/>
</dbReference>
<dbReference type="PRINTS" id="PR00919">
    <property type="entry name" value="THERMOPTASE"/>
</dbReference>
<evidence type="ECO:0000256" key="3">
    <source>
        <dbReference type="ARBA" id="ARBA00001947"/>
    </source>
</evidence>
<comment type="similarity">
    <text evidence="4">Belongs to the peptidase M29 family.</text>
</comment>
<evidence type="ECO:0000256" key="2">
    <source>
        <dbReference type="ARBA" id="ARBA00001946"/>
    </source>
</evidence>
<dbReference type="InterPro" id="IPR052170">
    <property type="entry name" value="M29_Exopeptidase"/>
</dbReference>
<protein>
    <submittedName>
        <fullName evidence="10">Aminopeptidase</fullName>
    </submittedName>
</protein>